<evidence type="ECO:0000256" key="7">
    <source>
        <dbReference type="ARBA" id="ARBA00022777"/>
    </source>
</evidence>
<dbReference type="NCBIfam" id="TIGR00147">
    <property type="entry name" value="YegS/Rv2252/BmrU family lipid kinase"/>
    <property type="match status" value="1"/>
</dbReference>
<evidence type="ECO:0000256" key="10">
    <source>
        <dbReference type="ARBA" id="ARBA00023098"/>
    </source>
</evidence>
<keyword evidence="11" id="KW-0594">Phospholipid biosynthesis</keyword>
<keyword evidence="12" id="KW-1208">Phospholipid metabolism</keyword>
<evidence type="ECO:0000256" key="3">
    <source>
        <dbReference type="ARBA" id="ARBA00022516"/>
    </source>
</evidence>
<dbReference type="OrthoDB" id="9786026at2"/>
<dbReference type="SUPFAM" id="SSF111331">
    <property type="entry name" value="NAD kinase/diacylglycerol kinase-like"/>
    <property type="match status" value="1"/>
</dbReference>
<keyword evidence="7 14" id="KW-0418">Kinase</keyword>
<evidence type="ECO:0000313" key="14">
    <source>
        <dbReference type="EMBL" id="RQW09386.1"/>
    </source>
</evidence>
<dbReference type="SMART" id="SM00046">
    <property type="entry name" value="DAGKc"/>
    <property type="match status" value="1"/>
</dbReference>
<keyword evidence="5" id="KW-0479">Metal-binding</keyword>
<dbReference type="Gene3D" id="3.40.50.10330">
    <property type="entry name" value="Probable inorganic polyphosphate/atp-NAD kinase, domain 1"/>
    <property type="match status" value="1"/>
</dbReference>
<dbReference type="AlphaFoldDB" id="A0A3N9PVV2"/>
<dbReference type="InterPro" id="IPR001206">
    <property type="entry name" value="Diacylglycerol_kinase_cat_dom"/>
</dbReference>
<dbReference type="PROSITE" id="PS50146">
    <property type="entry name" value="DAGK"/>
    <property type="match status" value="1"/>
</dbReference>
<dbReference type="GO" id="GO:0008654">
    <property type="term" value="P:phospholipid biosynthetic process"/>
    <property type="evidence" value="ECO:0007669"/>
    <property type="project" value="UniProtKB-KW"/>
</dbReference>
<dbReference type="RefSeq" id="WP_124697205.1">
    <property type="nucleotide sequence ID" value="NZ_JBHUFE010000014.1"/>
</dbReference>
<evidence type="ECO:0000256" key="4">
    <source>
        <dbReference type="ARBA" id="ARBA00022679"/>
    </source>
</evidence>
<evidence type="ECO:0000256" key="5">
    <source>
        <dbReference type="ARBA" id="ARBA00022723"/>
    </source>
</evidence>
<accession>A0A3N9PVV2</accession>
<dbReference type="GO" id="GO:0005886">
    <property type="term" value="C:plasma membrane"/>
    <property type="evidence" value="ECO:0007669"/>
    <property type="project" value="TreeGrafter"/>
</dbReference>
<comment type="caution">
    <text evidence="14">The sequence shown here is derived from an EMBL/GenBank/DDBJ whole genome shotgun (WGS) entry which is preliminary data.</text>
</comment>
<protein>
    <submittedName>
        <fullName evidence="14">Diacylglycerol kinase family lipid kinase</fullName>
    </submittedName>
</protein>
<evidence type="ECO:0000256" key="6">
    <source>
        <dbReference type="ARBA" id="ARBA00022741"/>
    </source>
</evidence>
<name>A0A3N9PVV2_9BACL</name>
<keyword evidence="6" id="KW-0547">Nucleotide-binding</keyword>
<keyword evidence="9" id="KW-0460">Magnesium</keyword>
<evidence type="ECO:0000256" key="1">
    <source>
        <dbReference type="ARBA" id="ARBA00001946"/>
    </source>
</evidence>
<dbReference type="Pfam" id="PF19279">
    <property type="entry name" value="YegS_C"/>
    <property type="match status" value="1"/>
</dbReference>
<dbReference type="GO" id="GO:0046872">
    <property type="term" value="F:metal ion binding"/>
    <property type="evidence" value="ECO:0007669"/>
    <property type="project" value="UniProtKB-KW"/>
</dbReference>
<evidence type="ECO:0000259" key="13">
    <source>
        <dbReference type="PROSITE" id="PS50146"/>
    </source>
</evidence>
<evidence type="ECO:0000256" key="12">
    <source>
        <dbReference type="ARBA" id="ARBA00023264"/>
    </source>
</evidence>
<evidence type="ECO:0000256" key="2">
    <source>
        <dbReference type="ARBA" id="ARBA00005983"/>
    </source>
</evidence>
<comment type="similarity">
    <text evidence="2">Belongs to the diacylglycerol/lipid kinase family.</text>
</comment>
<reference evidence="14 15" key="1">
    <citation type="submission" date="2018-11" db="EMBL/GenBank/DDBJ databases">
        <title>Genome sequence of strain 7197.</title>
        <authorList>
            <person name="Gao J."/>
            <person name="Sun J."/>
        </authorList>
    </citation>
    <scope>NUCLEOTIDE SEQUENCE [LARGE SCALE GENOMIC DNA]</scope>
    <source>
        <strain evidence="14 15">7197</strain>
    </source>
</reference>
<dbReference type="InterPro" id="IPR017438">
    <property type="entry name" value="ATP-NAD_kinase_N"/>
</dbReference>
<keyword evidence="4" id="KW-0808">Transferase</keyword>
<organism evidence="14 15">
    <name type="scientific">Paenibacillus rhizophilus</name>
    <dbReference type="NCBI Taxonomy" id="1850366"/>
    <lineage>
        <taxon>Bacteria</taxon>
        <taxon>Bacillati</taxon>
        <taxon>Bacillota</taxon>
        <taxon>Bacilli</taxon>
        <taxon>Bacillales</taxon>
        <taxon>Paenibacillaceae</taxon>
        <taxon>Paenibacillus</taxon>
    </lineage>
</organism>
<evidence type="ECO:0000256" key="8">
    <source>
        <dbReference type="ARBA" id="ARBA00022840"/>
    </source>
</evidence>
<gene>
    <name evidence="14" type="ORF">EH198_19660</name>
</gene>
<dbReference type="GO" id="GO:0004143">
    <property type="term" value="F:ATP-dependent diacylglycerol kinase activity"/>
    <property type="evidence" value="ECO:0007669"/>
    <property type="project" value="TreeGrafter"/>
</dbReference>
<dbReference type="Pfam" id="PF00781">
    <property type="entry name" value="DAGK_cat"/>
    <property type="match status" value="1"/>
</dbReference>
<evidence type="ECO:0000256" key="11">
    <source>
        <dbReference type="ARBA" id="ARBA00023209"/>
    </source>
</evidence>
<dbReference type="InterPro" id="IPR016064">
    <property type="entry name" value="NAD/diacylglycerol_kinase_sf"/>
</dbReference>
<comment type="cofactor">
    <cofactor evidence="1">
        <name>Mg(2+)</name>
        <dbReference type="ChEBI" id="CHEBI:18420"/>
    </cofactor>
</comment>
<dbReference type="Gene3D" id="2.60.200.40">
    <property type="match status" value="1"/>
</dbReference>
<dbReference type="EMBL" id="RQPI01000014">
    <property type="protein sequence ID" value="RQW09386.1"/>
    <property type="molecule type" value="Genomic_DNA"/>
</dbReference>
<sequence length="319" mass="33422">MYLFVINPRSGGGAGQRSWLRIERLLKERAAEYEALHTESASSAGSDVMQALSGREHWSACVVIGGDGTIHSVLEALRTRGVPLGIVPAGSGNDTARAFGIPLEPKAALDAALGGIRVPVDLLAGNGYTLTAVASGFDAQVAENVNASRYKRVCNALHAGRLAYLIGILHTLITFKPCRASIVCDGQEHTFEDVWLASVCNLPSYGGGLLIAPQARPDDGRLDVCVVYGCSRMQLLRLFPTVLKGSHVSLPFVTMLRGTSAAVSFERERPAIGDGESLGRGALAVRCEPGALTVLAPRAWAAADPAPQAQVGAGREGGA</sequence>
<dbReference type="InterPro" id="IPR005218">
    <property type="entry name" value="Diacylglycerol/lipid_kinase"/>
</dbReference>
<dbReference type="InterPro" id="IPR045540">
    <property type="entry name" value="YegS/DAGK_C"/>
</dbReference>
<evidence type="ECO:0000256" key="9">
    <source>
        <dbReference type="ARBA" id="ARBA00022842"/>
    </source>
</evidence>
<dbReference type="InterPro" id="IPR050187">
    <property type="entry name" value="Lipid_Phosphate_FormReg"/>
</dbReference>
<dbReference type="PANTHER" id="PTHR12358:SF106">
    <property type="entry name" value="LIPID KINASE YEGS"/>
    <property type="match status" value="1"/>
</dbReference>
<dbReference type="GO" id="GO:0005524">
    <property type="term" value="F:ATP binding"/>
    <property type="evidence" value="ECO:0007669"/>
    <property type="project" value="UniProtKB-KW"/>
</dbReference>
<proteinExistence type="inferred from homology"/>
<keyword evidence="10" id="KW-0443">Lipid metabolism</keyword>
<keyword evidence="15" id="KW-1185">Reference proteome</keyword>
<dbReference type="Proteomes" id="UP000282529">
    <property type="component" value="Unassembled WGS sequence"/>
</dbReference>
<keyword evidence="8" id="KW-0067">ATP-binding</keyword>
<feature type="domain" description="DAGKc" evidence="13">
    <location>
        <begin position="1"/>
        <end position="129"/>
    </location>
</feature>
<evidence type="ECO:0000313" key="15">
    <source>
        <dbReference type="Proteomes" id="UP000282529"/>
    </source>
</evidence>
<dbReference type="PANTHER" id="PTHR12358">
    <property type="entry name" value="SPHINGOSINE KINASE"/>
    <property type="match status" value="1"/>
</dbReference>
<keyword evidence="3" id="KW-0444">Lipid biosynthesis</keyword>